<dbReference type="InterPro" id="IPR022796">
    <property type="entry name" value="Chloroa_b-bind"/>
</dbReference>
<evidence type="ECO:0000256" key="3">
    <source>
        <dbReference type="ARBA" id="ARBA00022531"/>
    </source>
</evidence>
<reference evidence="6 7" key="1">
    <citation type="submission" date="2024-02" db="EMBL/GenBank/DDBJ databases">
        <authorList>
            <person name="Chen Y."/>
            <person name="Shah S."/>
            <person name="Dougan E. K."/>
            <person name="Thang M."/>
            <person name="Chan C."/>
        </authorList>
    </citation>
    <scope>NUCLEOTIDE SEQUENCE [LARGE SCALE GENOMIC DNA]</scope>
</reference>
<dbReference type="InterPro" id="IPR001344">
    <property type="entry name" value="Chloro_AB-bd_pln"/>
</dbReference>
<keyword evidence="7" id="KW-1185">Reference proteome</keyword>
<sequence length="303" mass="32330">MPAMSKISTAAGAGAALMAASAFVAPAGAPRQALRGTSSVEQRSTGTLGAVGAVGVAGLVAMSVARPSTRAAVVRCAYDASNEIGACDPLLFWDPIGYCGGDCTKEDFDRRRAVELKHGRICMFATIGMLWPDIFGKFDGYLSPSQNLKFADVPSGLAAISKVPLEGWLQVLLVAGLIETQLFKDQSFGGFAYAKYGEPGNFGTGYWGRKIQDPAERRLKLTTELNNGRLAMVAMTAMLIQNGLTGQSPVEQLTSGHISPFNDGQGFFAQFDASKELGACPPLGYWDPFGMMAFQDEEKFRRN</sequence>
<evidence type="ECO:0000313" key="6">
    <source>
        <dbReference type="EMBL" id="CAK9031873.1"/>
    </source>
</evidence>
<evidence type="ECO:0000313" key="7">
    <source>
        <dbReference type="Proteomes" id="UP001642484"/>
    </source>
</evidence>
<evidence type="ECO:0000256" key="1">
    <source>
        <dbReference type="ARBA" id="ARBA00004229"/>
    </source>
</evidence>
<organism evidence="6 7">
    <name type="scientific">Durusdinium trenchii</name>
    <dbReference type="NCBI Taxonomy" id="1381693"/>
    <lineage>
        <taxon>Eukaryota</taxon>
        <taxon>Sar</taxon>
        <taxon>Alveolata</taxon>
        <taxon>Dinophyceae</taxon>
        <taxon>Suessiales</taxon>
        <taxon>Symbiodiniaceae</taxon>
        <taxon>Durusdinium</taxon>
    </lineage>
</organism>
<comment type="subcellular location">
    <subcellularLocation>
        <location evidence="1">Plastid</location>
        <location evidence="1">Chloroplast</location>
    </subcellularLocation>
</comment>
<keyword evidence="5" id="KW-1133">Transmembrane helix</keyword>
<dbReference type="PANTHER" id="PTHR21649">
    <property type="entry name" value="CHLOROPHYLL A/B BINDING PROTEIN"/>
    <property type="match status" value="1"/>
</dbReference>
<dbReference type="SUPFAM" id="SSF103511">
    <property type="entry name" value="Chlorophyll a-b binding protein"/>
    <property type="match status" value="1"/>
</dbReference>
<keyword evidence="5" id="KW-0812">Transmembrane</keyword>
<feature type="transmembrane region" description="Helical" evidence="5">
    <location>
        <begin position="45"/>
        <end position="65"/>
    </location>
</feature>
<gene>
    <name evidence="6" type="ORF">CCMP2556_LOCUS18458</name>
</gene>
<evidence type="ECO:0000256" key="2">
    <source>
        <dbReference type="ARBA" id="ARBA00022528"/>
    </source>
</evidence>
<evidence type="ECO:0000256" key="4">
    <source>
        <dbReference type="ARBA" id="ARBA00022640"/>
    </source>
</evidence>
<dbReference type="Proteomes" id="UP001642484">
    <property type="component" value="Unassembled WGS sequence"/>
</dbReference>
<dbReference type="Pfam" id="PF00504">
    <property type="entry name" value="Chloroa_b-bind"/>
    <property type="match status" value="1"/>
</dbReference>
<comment type="caution">
    <text evidence="6">The sequence shown here is derived from an EMBL/GenBank/DDBJ whole genome shotgun (WGS) entry which is preliminary data.</text>
</comment>
<protein>
    <submittedName>
        <fullName evidence="6">Uncharacterized protein</fullName>
    </submittedName>
</protein>
<dbReference type="Gene3D" id="1.10.3460.10">
    <property type="entry name" value="Chlorophyll a/b binding protein domain"/>
    <property type="match status" value="1"/>
</dbReference>
<keyword evidence="3" id="KW-0602">Photosynthesis</keyword>
<name>A0ABP0KY99_9DINO</name>
<evidence type="ECO:0000256" key="5">
    <source>
        <dbReference type="SAM" id="Phobius"/>
    </source>
</evidence>
<keyword evidence="4" id="KW-0934">Plastid</keyword>
<proteinExistence type="predicted"/>
<dbReference type="EMBL" id="CAXAMN010010468">
    <property type="protein sequence ID" value="CAK9031873.1"/>
    <property type="molecule type" value="Genomic_DNA"/>
</dbReference>
<feature type="non-terminal residue" evidence="6">
    <location>
        <position position="303"/>
    </location>
</feature>
<keyword evidence="2" id="KW-0150">Chloroplast</keyword>
<keyword evidence="5" id="KW-0472">Membrane</keyword>
<accession>A0ABP0KY99</accession>